<dbReference type="InterPro" id="IPR002915">
    <property type="entry name" value="DeoC/FbaB/LacD_aldolase"/>
</dbReference>
<comment type="similarity">
    <text evidence="4">Belongs to the DeoC/FbaB aldolase family. FbaB subfamily.</text>
</comment>
<dbReference type="InterPro" id="IPR013785">
    <property type="entry name" value="Aldolase_TIM"/>
</dbReference>
<dbReference type="Pfam" id="PF01791">
    <property type="entry name" value="DeoC"/>
    <property type="match status" value="1"/>
</dbReference>
<dbReference type="CDD" id="cd00958">
    <property type="entry name" value="DhnA"/>
    <property type="match status" value="1"/>
</dbReference>
<reference evidence="5" key="1">
    <citation type="journal article" date="2011" name="Environ. Microbiol.">
        <title>Time-series analyses of Monterey Bay coastal microbial picoplankton using a 'genome proxy' microarray.</title>
        <authorList>
            <person name="Rich V.I."/>
            <person name="Pham V.D."/>
            <person name="Eppley J."/>
            <person name="Shi Y."/>
            <person name="DeLong E.F."/>
        </authorList>
    </citation>
    <scope>NUCLEOTIDE SEQUENCE</scope>
</reference>
<proteinExistence type="inferred from homology"/>
<dbReference type="GO" id="GO:0004332">
    <property type="term" value="F:fructose-bisphosphate aldolase activity"/>
    <property type="evidence" value="ECO:0007669"/>
    <property type="project" value="UniProtKB-EC"/>
</dbReference>
<dbReference type="AlphaFoldDB" id="E0XUF9"/>
<dbReference type="EC" id="4.1.2.13" evidence="1"/>
<protein>
    <recommendedName>
        <fullName evidence="1">fructose-bisphosphate aldolase</fullName>
        <ecNumber evidence="1">4.1.2.13</ecNumber>
    </recommendedName>
</protein>
<keyword evidence="3" id="KW-0704">Schiff base</keyword>
<name>E0XUF9_9ACTN</name>
<sequence>MSLDIEGLLGDQATYLLDHRCETIAQDLLTLPGPDFVTEVVSATDRSPQVMRNMQALFNSGRLAGSGYVSILPVDQGIEHSAAASFAPNPIYFDPANIVELAIEGGCNAVATTFGVLGAISRKYAHRIPFICKLNHNELLTYPATYDQIMFGSVDQAHELGAAGVGATIYFGSEESGRQIQETAEAFERAHQLGMFTVLWCYLRNSAIDTEDQDNHVAADATAQANHLGVTIEADIIKQKLPENNGAFNLVKGFGKTHPDVYEKLTSDHPIDLCRWQVANCYMGRVGLINSGGASSGSTDMAEAVMTAVINKRAGGLGLISGRKAFQRPMQEGVDLLNAIQEVYLNHSITVA</sequence>
<dbReference type="Gene3D" id="3.20.20.70">
    <property type="entry name" value="Aldolase class I"/>
    <property type="match status" value="1"/>
</dbReference>
<evidence type="ECO:0000256" key="2">
    <source>
        <dbReference type="ARBA" id="ARBA00023239"/>
    </source>
</evidence>
<dbReference type="PANTHER" id="PTHR47916">
    <property type="entry name" value="FRUCTOSE-BISPHOSPHATE ALDOLASE CLASS 1"/>
    <property type="match status" value="1"/>
</dbReference>
<evidence type="ECO:0000256" key="1">
    <source>
        <dbReference type="ARBA" id="ARBA00013068"/>
    </source>
</evidence>
<dbReference type="InterPro" id="IPR050456">
    <property type="entry name" value="DeoC/FbaB_aldolase"/>
</dbReference>
<evidence type="ECO:0000313" key="5">
    <source>
        <dbReference type="EMBL" id="ADI18050.1"/>
    </source>
</evidence>
<dbReference type="InterPro" id="IPR041720">
    <property type="entry name" value="FbaB-like"/>
</dbReference>
<dbReference type="EMBL" id="GU474880">
    <property type="protein sequence ID" value="ADI18050.1"/>
    <property type="molecule type" value="Genomic_DNA"/>
</dbReference>
<organism evidence="5">
    <name type="scientific">uncultured actinobacterium HF0200_20K23</name>
    <dbReference type="NCBI Taxonomy" id="711001"/>
    <lineage>
        <taxon>Bacteria</taxon>
        <taxon>Bacillati</taxon>
        <taxon>Actinomycetota</taxon>
        <taxon>Actinomycetes</taxon>
        <taxon>environmental samples</taxon>
    </lineage>
</organism>
<dbReference type="SMART" id="SM01133">
    <property type="entry name" value="DeoC"/>
    <property type="match status" value="1"/>
</dbReference>
<evidence type="ECO:0000256" key="4">
    <source>
        <dbReference type="ARBA" id="ARBA00049653"/>
    </source>
</evidence>
<dbReference type="NCBIfam" id="NF006707">
    <property type="entry name" value="PRK09250.1-4"/>
    <property type="match status" value="1"/>
</dbReference>
<dbReference type="SUPFAM" id="SSF51569">
    <property type="entry name" value="Aldolase"/>
    <property type="match status" value="1"/>
</dbReference>
<accession>E0XUF9</accession>
<keyword evidence="2" id="KW-0456">Lyase</keyword>
<evidence type="ECO:0000256" key="3">
    <source>
        <dbReference type="ARBA" id="ARBA00023270"/>
    </source>
</evidence>
<dbReference type="PANTHER" id="PTHR47916:SF4">
    <property type="entry name" value="FRUCTOSE-BISPHOSPHATE ALDOLASE CLASS 1"/>
    <property type="match status" value="1"/>
</dbReference>